<evidence type="ECO:0000313" key="17">
    <source>
        <dbReference type="Proteomes" id="UP001234585"/>
    </source>
</evidence>
<comment type="cofactor">
    <cofactor evidence="13">
        <name>Mg(2+)</name>
        <dbReference type="ChEBI" id="CHEBI:18420"/>
    </cofactor>
</comment>
<dbReference type="Pfam" id="PF17837">
    <property type="entry name" value="4PPT_N"/>
    <property type="match status" value="1"/>
</dbReference>
<feature type="binding site" evidence="13">
    <location>
        <position position="118"/>
    </location>
    <ligand>
        <name>Mg(2+)</name>
        <dbReference type="ChEBI" id="CHEBI:18420"/>
    </ligand>
</feature>
<comment type="pathway">
    <text evidence="2">Siderophore biosynthesis; enterobactin biosynthesis.</text>
</comment>
<evidence type="ECO:0000259" key="14">
    <source>
        <dbReference type="Pfam" id="PF01648"/>
    </source>
</evidence>
<evidence type="ECO:0000256" key="2">
    <source>
        <dbReference type="ARBA" id="ARBA00004993"/>
    </source>
</evidence>
<evidence type="ECO:0000256" key="3">
    <source>
        <dbReference type="ARBA" id="ARBA00008342"/>
    </source>
</evidence>
<comment type="subunit">
    <text evidence="4">EntB, EntD, EntE, and EntF form a multienzyme complex called enterobactin synthase.</text>
</comment>
<feature type="domain" description="4'-phosphopantetheinyl transferase N-terminal" evidence="15">
    <location>
        <begin position="46"/>
        <end position="107"/>
    </location>
</feature>
<keyword evidence="7" id="KW-0259">Enterobactin biosynthesis</keyword>
<evidence type="ECO:0000256" key="6">
    <source>
        <dbReference type="ARBA" id="ARBA00022679"/>
    </source>
</evidence>
<keyword evidence="6 16" id="KW-0808">Transferase</keyword>
<dbReference type="SUPFAM" id="SSF56214">
    <property type="entry name" value="4'-phosphopantetheinyl transferase"/>
    <property type="match status" value="1"/>
</dbReference>
<feature type="binding site" evidence="12">
    <location>
        <position position="118"/>
    </location>
    <ligand>
        <name>CoA</name>
        <dbReference type="ChEBI" id="CHEBI:57287"/>
    </ligand>
</feature>
<comment type="function">
    <text evidence="1">Involved in the biosynthesis of the siderophore enterobactin (enterochelin), which is a macrocyclic trimeric lactone of N-(2,3-dihydroxybenzoyl)-serine. The serine trilactone serves as a scaffolding for the three catechol functionalities that provide hexadentate coordination for the tightly ligated iron(2+) atoms. Plays an essential role in the assembly of the enterobactin by catalyzing the transfer of the 4'-phosphopantetheine (Ppant) moiety from coenzyme A to the apo-domains of both EntB (ArCP domain) and EntF (PCP domain) to yield their holo-forms which make them competent for the activation of 2,3-dihydroxybenzoate (DHB) and L-serine, respectively.</text>
</comment>
<dbReference type="GO" id="GO:0005886">
    <property type="term" value="C:plasma membrane"/>
    <property type="evidence" value="ECO:0007669"/>
    <property type="project" value="TreeGrafter"/>
</dbReference>
<evidence type="ECO:0000256" key="13">
    <source>
        <dbReference type="PIRSR" id="PIRSR603542-2"/>
    </source>
</evidence>
<feature type="binding site" evidence="12">
    <location>
        <position position="157"/>
    </location>
    <ligand>
        <name>CoA</name>
        <dbReference type="ChEBI" id="CHEBI:57287"/>
    </ligand>
</feature>
<dbReference type="InterPro" id="IPR041354">
    <property type="entry name" value="4PPT_N"/>
</dbReference>
<dbReference type="InterPro" id="IPR037143">
    <property type="entry name" value="4-PPantetheinyl_Trfase_dom_sf"/>
</dbReference>
<dbReference type="EMBL" id="CP132303">
    <property type="protein sequence ID" value="WLR99868.1"/>
    <property type="molecule type" value="Genomic_DNA"/>
</dbReference>
<feature type="binding site" evidence="12">
    <location>
        <position position="60"/>
    </location>
    <ligand>
        <name>CoA</name>
        <dbReference type="ChEBI" id="CHEBI:57287"/>
    </ligand>
</feature>
<keyword evidence="16" id="KW-0614">Plasmid</keyword>
<dbReference type="RefSeq" id="WP_306039227.1">
    <property type="nucleotide sequence ID" value="NZ_CP132303.1"/>
</dbReference>
<comment type="similarity">
    <text evidence="3">Belongs to the P-Pant transferase superfamily. EntD family.</text>
</comment>
<dbReference type="GO" id="GO:0008897">
    <property type="term" value="F:holo-[acyl-carrier-protein] synthase activity"/>
    <property type="evidence" value="ECO:0007669"/>
    <property type="project" value="InterPro"/>
</dbReference>
<evidence type="ECO:0000256" key="7">
    <source>
        <dbReference type="ARBA" id="ARBA00023191"/>
    </source>
</evidence>
<geneLocation type="plasmid" evidence="16 17">
    <name>unnamed1</name>
</geneLocation>
<dbReference type="InterPro" id="IPR008278">
    <property type="entry name" value="4-PPantetheinyl_Trfase_dom"/>
</dbReference>
<keyword evidence="17" id="KW-1185">Reference proteome</keyword>
<evidence type="ECO:0000256" key="11">
    <source>
        <dbReference type="ARBA" id="ARBA00049191"/>
    </source>
</evidence>
<keyword evidence="13" id="KW-0460">Magnesium</keyword>
<evidence type="ECO:0000259" key="15">
    <source>
        <dbReference type="Pfam" id="PF17837"/>
    </source>
</evidence>
<feature type="binding site" evidence="13">
    <location>
        <position position="120"/>
    </location>
    <ligand>
        <name>Mg(2+)</name>
        <dbReference type="ChEBI" id="CHEBI:18420"/>
    </ligand>
</feature>
<evidence type="ECO:0000256" key="8">
    <source>
        <dbReference type="ARBA" id="ARBA00029894"/>
    </source>
</evidence>
<evidence type="ECO:0000256" key="12">
    <source>
        <dbReference type="PIRSR" id="PIRSR603542-1"/>
    </source>
</evidence>
<dbReference type="PANTHER" id="PTHR38096">
    <property type="entry name" value="ENTEROBACTIN SYNTHASE COMPONENT D"/>
    <property type="match status" value="1"/>
</dbReference>
<dbReference type="InterPro" id="IPR003542">
    <property type="entry name" value="Enbac_synth_compD-like"/>
</dbReference>
<comment type="catalytic activity">
    <reaction evidence="11">
        <text>apo-[peptidyl-carrier protein] + CoA = holo-[peptidyl-carrier protein] + adenosine 3',5'-bisphosphate + H(+)</text>
        <dbReference type="Rhea" id="RHEA:46228"/>
        <dbReference type="Rhea" id="RHEA-COMP:11479"/>
        <dbReference type="Rhea" id="RHEA-COMP:11480"/>
        <dbReference type="ChEBI" id="CHEBI:15378"/>
        <dbReference type="ChEBI" id="CHEBI:29999"/>
        <dbReference type="ChEBI" id="CHEBI:57287"/>
        <dbReference type="ChEBI" id="CHEBI:58343"/>
        <dbReference type="ChEBI" id="CHEBI:64479"/>
    </reaction>
</comment>
<dbReference type="AlphaFoldDB" id="A0AA50CRB5"/>
<dbReference type="GO" id="GO:0000287">
    <property type="term" value="F:magnesium ion binding"/>
    <property type="evidence" value="ECO:0007669"/>
    <property type="project" value="InterPro"/>
</dbReference>
<proteinExistence type="inferred from homology"/>
<comment type="catalytic activity">
    <reaction evidence="10">
        <text>apo-[aryl-carrier protein] + CoA = holo-[aryl-carrier protein] + adenosine 3',5'-bisphosphate + H(+)</text>
        <dbReference type="Rhea" id="RHEA:48404"/>
        <dbReference type="Rhea" id="RHEA-COMP:15903"/>
        <dbReference type="Rhea" id="RHEA-COMP:17557"/>
        <dbReference type="ChEBI" id="CHEBI:15378"/>
        <dbReference type="ChEBI" id="CHEBI:29999"/>
        <dbReference type="ChEBI" id="CHEBI:57287"/>
        <dbReference type="ChEBI" id="CHEBI:58343"/>
        <dbReference type="ChEBI" id="CHEBI:64479"/>
    </reaction>
</comment>
<gene>
    <name evidence="16" type="ORF">Q9313_24220</name>
</gene>
<evidence type="ECO:0000313" key="16">
    <source>
        <dbReference type="EMBL" id="WLR99868.1"/>
    </source>
</evidence>
<feature type="binding site" evidence="12">
    <location>
        <position position="161"/>
    </location>
    <ligand>
        <name>CoA</name>
        <dbReference type="ChEBI" id="CHEBI:57287"/>
    </ligand>
</feature>
<organism evidence="16 17">
    <name type="scientific">Shinella sumterensis</name>
    <dbReference type="NCBI Taxonomy" id="1967501"/>
    <lineage>
        <taxon>Bacteria</taxon>
        <taxon>Pseudomonadati</taxon>
        <taxon>Pseudomonadota</taxon>
        <taxon>Alphaproteobacteria</taxon>
        <taxon>Hyphomicrobiales</taxon>
        <taxon>Rhizobiaceae</taxon>
        <taxon>Shinella</taxon>
    </lineage>
</organism>
<sequence>MSDSARHVALSAAMERMAPPGIRLGCRLIREGDEALLLPEEASALRARRPAARRASGAARALARHLLKNEGMADAIIGRSATGAPLWPPGVIGSLAHDDEMAVAAIARAADVPSVGIDVEPADPLPDDITALVFHDGDAVGGVEPMLSGRTLFSAKEAVYKAVHPLDGEILGYEHIRVDFARGRAVTTTGHGIRLFFCLHPRVVVLAVSTEDQPSSIL</sequence>
<dbReference type="Proteomes" id="UP001234585">
    <property type="component" value="Plasmid unnamed1"/>
</dbReference>
<dbReference type="PANTHER" id="PTHR38096:SF1">
    <property type="entry name" value="ENTEROBACTIN SYNTHASE COMPONENT D"/>
    <property type="match status" value="1"/>
</dbReference>
<dbReference type="GO" id="GO:0009239">
    <property type="term" value="P:enterobactin biosynthetic process"/>
    <property type="evidence" value="ECO:0007669"/>
    <property type="project" value="UniProtKB-KW"/>
</dbReference>
<evidence type="ECO:0000256" key="1">
    <source>
        <dbReference type="ARBA" id="ARBA00003937"/>
    </source>
</evidence>
<evidence type="ECO:0000256" key="10">
    <source>
        <dbReference type="ARBA" id="ARBA00049176"/>
    </source>
</evidence>
<evidence type="ECO:0000256" key="4">
    <source>
        <dbReference type="ARBA" id="ARBA00011503"/>
    </source>
</evidence>
<keyword evidence="13" id="KW-0479">Metal-binding</keyword>
<reference evidence="16 17" key="1">
    <citation type="submission" date="2023-08" db="EMBL/GenBank/DDBJ databases">
        <title>Pathogen: clinical or host-associated sample.</title>
        <authorList>
            <person name="Hergert J."/>
            <person name="Casey R."/>
            <person name="Wagner J."/>
            <person name="Young E.L."/>
            <person name="Oakeson K.F."/>
        </authorList>
    </citation>
    <scope>NUCLEOTIDE SEQUENCE [LARGE SCALE GENOMIC DNA]</scope>
    <source>
        <strain evidence="16 17">1760953</strain>
        <plasmid evidence="16 17">unnamed1</plasmid>
    </source>
</reference>
<feature type="binding site" evidence="12">
    <location>
        <position position="171"/>
    </location>
    <ligand>
        <name>CoA</name>
        <dbReference type="ChEBI" id="CHEBI:57287"/>
    </ligand>
</feature>
<dbReference type="GO" id="GO:0009366">
    <property type="term" value="C:enterobactin synthetase complex"/>
    <property type="evidence" value="ECO:0007669"/>
    <property type="project" value="InterPro"/>
</dbReference>
<dbReference type="Pfam" id="PF01648">
    <property type="entry name" value="ACPS"/>
    <property type="match status" value="1"/>
</dbReference>
<protein>
    <recommendedName>
        <fullName evidence="5">Enterobactin synthase component D</fullName>
    </recommendedName>
    <alternativeName>
        <fullName evidence="8">4'-phosphopantetheinyl transferase EntD</fullName>
    </alternativeName>
    <alternativeName>
        <fullName evidence="9">Enterochelin synthase D</fullName>
    </alternativeName>
</protein>
<accession>A0AA50CRB5</accession>
<dbReference type="PRINTS" id="PR01399">
    <property type="entry name" value="ENTSNTHTASED"/>
</dbReference>
<name>A0AA50CRB5_9HYPH</name>
<evidence type="ECO:0000256" key="9">
    <source>
        <dbReference type="ARBA" id="ARBA00031996"/>
    </source>
</evidence>
<dbReference type="Gene3D" id="3.90.470.20">
    <property type="entry name" value="4'-phosphopantetheinyl transferase domain"/>
    <property type="match status" value="1"/>
</dbReference>
<feature type="domain" description="4'-phosphopantetheinyl transferase" evidence="14">
    <location>
        <begin position="114"/>
        <end position="198"/>
    </location>
</feature>
<evidence type="ECO:0000256" key="5">
    <source>
        <dbReference type="ARBA" id="ARBA00019087"/>
    </source>
</evidence>